<dbReference type="InterPro" id="IPR050151">
    <property type="entry name" value="Class-I_Pyr_Nuc-Dis_Oxidored"/>
</dbReference>
<keyword evidence="6 16" id="KW-0285">Flavoprotein</keyword>
<dbReference type="Pfam" id="PF07992">
    <property type="entry name" value="Pyr_redox_2"/>
    <property type="match status" value="1"/>
</dbReference>
<evidence type="ECO:0000256" key="14">
    <source>
        <dbReference type="PIRSR" id="PIRSR000350-3"/>
    </source>
</evidence>
<reference evidence="19 20" key="1">
    <citation type="submission" date="2018-03" db="EMBL/GenBank/DDBJ databases">
        <title>Alkalicoccus saliphilus sp. nov., isolated from a mineral pool.</title>
        <authorList>
            <person name="Zhao B."/>
        </authorList>
    </citation>
    <scope>NUCLEOTIDE SEQUENCE [LARGE SCALE GENOMIC DNA]</scope>
    <source>
        <strain evidence="19 20">6AG</strain>
    </source>
</reference>
<evidence type="ECO:0000256" key="10">
    <source>
        <dbReference type="ARBA" id="ARBA00023157"/>
    </source>
</evidence>
<dbReference type="EMBL" id="PZJJ01000019">
    <property type="protein sequence ID" value="PTL38366.1"/>
    <property type="molecule type" value="Genomic_DNA"/>
</dbReference>
<keyword evidence="11 16" id="KW-0676">Redox-active center</keyword>
<dbReference type="GO" id="GO:0006103">
    <property type="term" value="P:2-oxoglutarate metabolic process"/>
    <property type="evidence" value="ECO:0007669"/>
    <property type="project" value="TreeGrafter"/>
</dbReference>
<feature type="binding site" evidence="14">
    <location>
        <position position="50"/>
    </location>
    <ligand>
        <name>FAD</name>
        <dbReference type="ChEBI" id="CHEBI:57692"/>
    </ligand>
</feature>
<dbReference type="SUPFAM" id="SSF51905">
    <property type="entry name" value="FAD/NAD(P)-binding domain"/>
    <property type="match status" value="1"/>
</dbReference>
<evidence type="ECO:0000256" key="3">
    <source>
        <dbReference type="ARBA" id="ARBA00012608"/>
    </source>
</evidence>
<dbReference type="NCBIfam" id="TIGR01350">
    <property type="entry name" value="lipoamide_DH"/>
    <property type="match status" value="1"/>
</dbReference>
<feature type="binding site" evidence="14">
    <location>
        <position position="304"/>
    </location>
    <ligand>
        <name>FAD</name>
        <dbReference type="ChEBI" id="CHEBI:57692"/>
    </ligand>
</feature>
<evidence type="ECO:0000313" key="20">
    <source>
        <dbReference type="Proteomes" id="UP000240509"/>
    </source>
</evidence>
<dbReference type="InterPro" id="IPR001100">
    <property type="entry name" value="Pyr_nuc-diS_OxRdtase"/>
</dbReference>
<comment type="caution">
    <text evidence="19">The sequence shown here is derived from an EMBL/GenBank/DDBJ whole genome shotgun (WGS) entry which is preliminary data.</text>
</comment>
<keyword evidence="5" id="KW-0963">Cytoplasm</keyword>
<evidence type="ECO:0000256" key="16">
    <source>
        <dbReference type="RuleBase" id="RU003692"/>
    </source>
</evidence>
<evidence type="ECO:0000259" key="18">
    <source>
        <dbReference type="Pfam" id="PF07992"/>
    </source>
</evidence>
<dbReference type="Gene3D" id="3.30.390.30">
    <property type="match status" value="1"/>
</dbReference>
<name>A0A2T4U4M5_9BACI</name>
<dbReference type="OrthoDB" id="9800167at2"/>
<organism evidence="19 20">
    <name type="scientific">Alkalicoccus saliphilus</name>
    <dbReference type="NCBI Taxonomy" id="200989"/>
    <lineage>
        <taxon>Bacteria</taxon>
        <taxon>Bacillati</taxon>
        <taxon>Bacillota</taxon>
        <taxon>Bacilli</taxon>
        <taxon>Bacillales</taxon>
        <taxon>Bacillaceae</taxon>
        <taxon>Alkalicoccus</taxon>
    </lineage>
</organism>
<evidence type="ECO:0000259" key="17">
    <source>
        <dbReference type="Pfam" id="PF02852"/>
    </source>
</evidence>
<dbReference type="PRINTS" id="PR00368">
    <property type="entry name" value="FADPNR"/>
</dbReference>
<dbReference type="InterPro" id="IPR016156">
    <property type="entry name" value="FAD/NAD-linked_Rdtase_dimer_sf"/>
</dbReference>
<feature type="binding site" evidence="14">
    <location>
        <begin position="175"/>
        <end position="182"/>
    </location>
    <ligand>
        <name>NAD(+)</name>
        <dbReference type="ChEBI" id="CHEBI:57540"/>
    </ligand>
</feature>
<dbReference type="RefSeq" id="WP_107585358.1">
    <property type="nucleotide sequence ID" value="NZ_PZJJ01000019.1"/>
</dbReference>
<accession>A0A2T4U4M5</accession>
<dbReference type="GO" id="GO:0004148">
    <property type="term" value="F:dihydrolipoyl dehydrogenase (NADH) activity"/>
    <property type="evidence" value="ECO:0007669"/>
    <property type="project" value="UniProtKB-EC"/>
</dbReference>
<keyword evidence="20" id="KW-1185">Reference proteome</keyword>
<dbReference type="AlphaFoldDB" id="A0A2T4U4M5"/>
<dbReference type="Gene3D" id="3.50.50.60">
    <property type="entry name" value="FAD/NAD(P)-binding domain"/>
    <property type="match status" value="2"/>
</dbReference>
<evidence type="ECO:0000256" key="2">
    <source>
        <dbReference type="ARBA" id="ARBA00007532"/>
    </source>
</evidence>
<evidence type="ECO:0000256" key="12">
    <source>
        <dbReference type="ARBA" id="ARBA00049187"/>
    </source>
</evidence>
<dbReference type="InterPro" id="IPR023753">
    <property type="entry name" value="FAD/NAD-binding_dom"/>
</dbReference>
<comment type="subcellular location">
    <subcellularLocation>
        <location evidence="1">Cytoplasm</location>
    </subcellularLocation>
</comment>
<comment type="cofactor">
    <cofactor evidence="14 16">
        <name>FAD</name>
        <dbReference type="ChEBI" id="CHEBI:57692"/>
    </cofactor>
    <text evidence="14 16">Binds 1 FAD per subunit.</text>
</comment>
<evidence type="ECO:0000256" key="5">
    <source>
        <dbReference type="ARBA" id="ARBA00022490"/>
    </source>
</evidence>
<evidence type="ECO:0000256" key="13">
    <source>
        <dbReference type="PIRSR" id="PIRSR000350-2"/>
    </source>
</evidence>
<dbReference type="PROSITE" id="PS00076">
    <property type="entry name" value="PYRIDINE_REDOX_1"/>
    <property type="match status" value="1"/>
</dbReference>
<dbReference type="PIRSF" id="PIRSF000350">
    <property type="entry name" value="Mercury_reductase_MerA"/>
    <property type="match status" value="1"/>
</dbReference>
<dbReference type="PRINTS" id="PR00411">
    <property type="entry name" value="PNDRDTASEI"/>
</dbReference>
<comment type="similarity">
    <text evidence="2 16">Belongs to the class-I pyridine nucleotide-disulfide oxidoreductase family.</text>
</comment>
<evidence type="ECO:0000256" key="9">
    <source>
        <dbReference type="ARBA" id="ARBA00023027"/>
    </source>
</evidence>
<evidence type="ECO:0000256" key="7">
    <source>
        <dbReference type="ARBA" id="ARBA00022827"/>
    </source>
</evidence>
<dbReference type="Proteomes" id="UP000240509">
    <property type="component" value="Unassembled WGS sequence"/>
</dbReference>
<evidence type="ECO:0000256" key="4">
    <source>
        <dbReference type="ARBA" id="ARBA00016961"/>
    </source>
</evidence>
<feature type="active site" description="Proton acceptor" evidence="13">
    <location>
        <position position="436"/>
    </location>
</feature>
<keyword evidence="14" id="KW-0547">Nucleotide-binding</keyword>
<evidence type="ECO:0000256" key="6">
    <source>
        <dbReference type="ARBA" id="ARBA00022630"/>
    </source>
</evidence>
<dbReference type="InterPro" id="IPR036188">
    <property type="entry name" value="FAD/NAD-bd_sf"/>
</dbReference>
<dbReference type="EC" id="1.8.1.4" evidence="3 16"/>
<feature type="domain" description="FAD/NAD(P)-binding" evidence="18">
    <location>
        <begin position="4"/>
        <end position="319"/>
    </location>
</feature>
<keyword evidence="10" id="KW-1015">Disulfide bond</keyword>
<proteinExistence type="inferred from homology"/>
<keyword evidence="8 16" id="KW-0560">Oxidoreductase</keyword>
<feature type="domain" description="Pyridine nucleotide-disulphide oxidoreductase dimerisation" evidence="17">
    <location>
        <begin position="338"/>
        <end position="445"/>
    </location>
</feature>
<dbReference type="PANTHER" id="PTHR22912:SF217">
    <property type="entry name" value="DIHYDROLIPOYL DEHYDROGENASE"/>
    <property type="match status" value="1"/>
</dbReference>
<dbReference type="SUPFAM" id="SSF55424">
    <property type="entry name" value="FAD/NAD-linked reductases, dimerisation (C-terminal) domain"/>
    <property type="match status" value="1"/>
</dbReference>
<sequence length="457" mass="49998">MEKYDLIIIGGGPGGYVSALRASTKGYRTALVEARELGGTCLNRGCIPSKTFLKNADVLTSVENSGEKGIDFSGVSISMPKMVEHKNNILTKLRSGIDYLLKKNHIDHFESYAEISEDKIVSLSSGENLQGKKIIIASGSQPFIPPIPGIEKIKYETTDSIFDLKEIPASMCIIGGGIIGVECADIFSSFGTKVTVIEMGEQLIPSEDKEAAYLIQEYLSEKGVSIYTNTSVKNMESHNDEVIIECKGNEEETIQLNFNKILIATGRKPNTEVVERLNLRTKENAILVDDFMETSEPGIFAVGDVIGGWQLAHAASAEGLTAVNNLYEKRERINYSVMPRCVYTNLEVASVGKTEKELINEKITYTTKKLPLEGNGKAGTLGVNNGFTKIMFNKDLGEIYGVIMVGPNVTEIISQASAYMYLEGTIDEMAEMVQPHPSLSEILLEVANFALNKPLHS</sequence>
<gene>
    <name evidence="19" type="primary">lpdA</name>
    <name evidence="19" type="ORF">C6Y45_11435</name>
</gene>
<protein>
    <recommendedName>
        <fullName evidence="4 16">Dihydrolipoyl dehydrogenase</fullName>
        <ecNumber evidence="3 16">1.8.1.4</ecNumber>
    </recommendedName>
</protein>
<evidence type="ECO:0000313" key="19">
    <source>
        <dbReference type="EMBL" id="PTL38366.1"/>
    </source>
</evidence>
<comment type="catalytic activity">
    <reaction evidence="12 16">
        <text>N(6)-[(R)-dihydrolipoyl]-L-lysyl-[protein] + NAD(+) = N(6)-[(R)-lipoyl]-L-lysyl-[protein] + NADH + H(+)</text>
        <dbReference type="Rhea" id="RHEA:15045"/>
        <dbReference type="Rhea" id="RHEA-COMP:10474"/>
        <dbReference type="Rhea" id="RHEA-COMP:10475"/>
        <dbReference type="ChEBI" id="CHEBI:15378"/>
        <dbReference type="ChEBI" id="CHEBI:57540"/>
        <dbReference type="ChEBI" id="CHEBI:57945"/>
        <dbReference type="ChEBI" id="CHEBI:83099"/>
        <dbReference type="ChEBI" id="CHEBI:83100"/>
        <dbReference type="EC" id="1.8.1.4"/>
    </reaction>
</comment>
<feature type="binding site" evidence="14">
    <location>
        <position position="198"/>
    </location>
    <ligand>
        <name>NAD(+)</name>
        <dbReference type="ChEBI" id="CHEBI:57540"/>
    </ligand>
</feature>
<dbReference type="InterPro" id="IPR006258">
    <property type="entry name" value="Lipoamide_DH"/>
</dbReference>
<evidence type="ECO:0000256" key="11">
    <source>
        <dbReference type="ARBA" id="ARBA00023284"/>
    </source>
</evidence>
<dbReference type="InterPro" id="IPR004099">
    <property type="entry name" value="Pyr_nucl-diS_OxRdtase_dimer"/>
</dbReference>
<keyword evidence="7 14" id="KW-0274">FAD</keyword>
<dbReference type="PANTHER" id="PTHR22912">
    <property type="entry name" value="DISULFIDE OXIDOREDUCTASE"/>
    <property type="match status" value="1"/>
</dbReference>
<comment type="miscellaneous">
    <text evidence="16">The active site is a redox-active disulfide bond.</text>
</comment>
<evidence type="ECO:0000256" key="15">
    <source>
        <dbReference type="PIRSR" id="PIRSR000350-4"/>
    </source>
</evidence>
<evidence type="ECO:0000256" key="1">
    <source>
        <dbReference type="ARBA" id="ARBA00004496"/>
    </source>
</evidence>
<feature type="binding site" evidence="14">
    <location>
        <position position="266"/>
    </location>
    <ligand>
        <name>NAD(+)</name>
        <dbReference type="ChEBI" id="CHEBI:57540"/>
    </ligand>
</feature>
<dbReference type="FunFam" id="3.30.390.30:FF:000001">
    <property type="entry name" value="Dihydrolipoyl dehydrogenase"/>
    <property type="match status" value="1"/>
</dbReference>
<feature type="disulfide bond" description="Redox-active" evidence="15">
    <location>
        <begin position="41"/>
        <end position="46"/>
    </location>
</feature>
<dbReference type="GO" id="GO:0050660">
    <property type="term" value="F:flavin adenine dinucleotide binding"/>
    <property type="evidence" value="ECO:0007669"/>
    <property type="project" value="InterPro"/>
</dbReference>
<evidence type="ECO:0000256" key="8">
    <source>
        <dbReference type="ARBA" id="ARBA00023002"/>
    </source>
</evidence>
<dbReference type="InterPro" id="IPR012999">
    <property type="entry name" value="Pyr_OxRdtase_I_AS"/>
</dbReference>
<dbReference type="Pfam" id="PF02852">
    <property type="entry name" value="Pyr_redox_dim"/>
    <property type="match status" value="1"/>
</dbReference>
<dbReference type="GO" id="GO:0005737">
    <property type="term" value="C:cytoplasm"/>
    <property type="evidence" value="ECO:0007669"/>
    <property type="project" value="UniProtKB-SubCell"/>
</dbReference>
<keyword evidence="9 14" id="KW-0520">NAD</keyword>